<evidence type="ECO:0000313" key="7">
    <source>
        <dbReference type="Proteomes" id="UP000187464"/>
    </source>
</evidence>
<dbReference type="GO" id="GO:0046677">
    <property type="term" value="P:response to antibiotic"/>
    <property type="evidence" value="ECO:0007669"/>
    <property type="project" value="UniProtKB-KW"/>
</dbReference>
<keyword evidence="2 6" id="KW-0808">Transferase</keyword>
<comment type="similarity">
    <text evidence="1">Belongs to the transferase hexapeptide repeat family.</text>
</comment>
<evidence type="ECO:0000256" key="3">
    <source>
        <dbReference type="ARBA" id="ARBA00022737"/>
    </source>
</evidence>
<evidence type="ECO:0000256" key="2">
    <source>
        <dbReference type="ARBA" id="ARBA00022679"/>
    </source>
</evidence>
<name>A0A1R3SXD8_9BACT</name>
<dbReference type="InterPro" id="IPR011004">
    <property type="entry name" value="Trimer_LpxA-like_sf"/>
</dbReference>
<dbReference type="PANTHER" id="PTHR43300:SF11">
    <property type="entry name" value="ACETYLTRANSFERASE RV3034C-RELATED"/>
    <property type="match status" value="1"/>
</dbReference>
<dbReference type="KEGG" id="psac:PSM36_0794"/>
<dbReference type="InterPro" id="IPR001451">
    <property type="entry name" value="Hexapep"/>
</dbReference>
<dbReference type="PANTHER" id="PTHR43300">
    <property type="entry name" value="ACETYLTRANSFERASE"/>
    <property type="match status" value="1"/>
</dbReference>
<evidence type="ECO:0000256" key="4">
    <source>
        <dbReference type="ARBA" id="ARBA00023251"/>
    </source>
</evidence>
<accession>A0A1R3SXD8</accession>
<gene>
    <name evidence="6" type="primary">vat</name>
    <name evidence="6" type="ORF">PSM36_0794</name>
</gene>
<evidence type="ECO:0000256" key="1">
    <source>
        <dbReference type="ARBA" id="ARBA00007274"/>
    </source>
</evidence>
<organism evidence="6 7">
    <name type="scientific">Proteiniphilum saccharofermentans</name>
    <dbReference type="NCBI Taxonomy" id="1642647"/>
    <lineage>
        <taxon>Bacteria</taxon>
        <taxon>Pseudomonadati</taxon>
        <taxon>Bacteroidota</taxon>
        <taxon>Bacteroidia</taxon>
        <taxon>Bacteroidales</taxon>
        <taxon>Dysgonomonadaceae</taxon>
        <taxon>Proteiniphilum</taxon>
    </lineage>
</organism>
<dbReference type="SUPFAM" id="SSF51161">
    <property type="entry name" value="Trimeric LpxA-like enzymes"/>
    <property type="match status" value="1"/>
</dbReference>
<dbReference type="NCBIfam" id="NF000311">
    <property type="entry name" value="Vat_ABCDEFH"/>
    <property type="match status" value="1"/>
</dbReference>
<dbReference type="EC" id="2.3.1.-" evidence="6"/>
<proteinExistence type="inferred from homology"/>
<dbReference type="Gene3D" id="2.160.10.10">
    <property type="entry name" value="Hexapeptide repeat proteins"/>
    <property type="match status" value="1"/>
</dbReference>
<keyword evidence="3" id="KW-0677">Repeat</keyword>
<dbReference type="InterPro" id="IPR018357">
    <property type="entry name" value="Hexapep_transf_CS"/>
</dbReference>
<dbReference type="InterPro" id="IPR050179">
    <property type="entry name" value="Trans_hexapeptide_repeat"/>
</dbReference>
<dbReference type="GO" id="GO:0016746">
    <property type="term" value="F:acyltransferase activity"/>
    <property type="evidence" value="ECO:0007669"/>
    <property type="project" value="UniProtKB-KW"/>
</dbReference>
<dbReference type="PROSITE" id="PS00101">
    <property type="entry name" value="HEXAPEP_TRANSFERASES"/>
    <property type="match status" value="1"/>
</dbReference>
<dbReference type="EMBL" id="LT605205">
    <property type="protein sequence ID" value="SCD19620.1"/>
    <property type="molecule type" value="Genomic_DNA"/>
</dbReference>
<reference evidence="6 7" key="1">
    <citation type="submission" date="2016-08" db="EMBL/GenBank/DDBJ databases">
        <authorList>
            <person name="Seilhamer J.J."/>
        </authorList>
    </citation>
    <scope>NUCLEOTIDE SEQUENCE [LARGE SCALE GENOMIC DNA]</scope>
    <source>
        <strain evidence="6">M3/6</strain>
    </source>
</reference>
<sequence length="215" mass="24417">MQIPDSNQIYPLKDYNRLVFLKNIIKSPNIIVGDYSYYDDHEDGLNFEQNVLYHFDFLGDKLIIGKFCAIGSNVQFIMNGANHKMDGISTFPFNIFGRNWSVITPTPEQLPFKGNTVIENDVWIGYKATIMPGVNIGNGAIIAAHSVVTKDVEPYSIVGGNPAKLIRKRFTDEQIKKLLDIAWWNWNIEKITSALPLIVNGDIRKLEEFYKSSKA</sequence>
<keyword evidence="7" id="KW-1185">Reference proteome</keyword>
<dbReference type="CDD" id="cd03349">
    <property type="entry name" value="LbH_XAT"/>
    <property type="match status" value="1"/>
</dbReference>
<protein>
    <submittedName>
        <fullName evidence="6">Xenobiotic acyltransferase (XAT)</fullName>
        <ecNumber evidence="6">2.3.1.-</ecNumber>
    </submittedName>
</protein>
<evidence type="ECO:0000256" key="5">
    <source>
        <dbReference type="ARBA" id="ARBA00023315"/>
    </source>
</evidence>
<dbReference type="RefSeq" id="WP_076929035.1">
    <property type="nucleotide sequence ID" value="NZ_LT605205.1"/>
</dbReference>
<dbReference type="AlphaFoldDB" id="A0A1R3SXD8"/>
<keyword evidence="5 6" id="KW-0012">Acyltransferase</keyword>
<keyword evidence="4" id="KW-0046">Antibiotic resistance</keyword>
<dbReference type="STRING" id="1642647.PSM36_0794"/>
<dbReference type="Pfam" id="PF00132">
    <property type="entry name" value="Hexapep"/>
    <property type="match status" value="1"/>
</dbReference>
<dbReference type="FunFam" id="2.160.10.10:FF:000037">
    <property type="entry name" value="Streptogramin A acetyltransferase"/>
    <property type="match status" value="1"/>
</dbReference>
<evidence type="ECO:0000313" key="6">
    <source>
        <dbReference type="EMBL" id="SCD19620.1"/>
    </source>
</evidence>
<dbReference type="Proteomes" id="UP000187464">
    <property type="component" value="Chromosome I"/>
</dbReference>